<keyword evidence="4 5" id="KW-0413">Isomerase</keyword>
<dbReference type="GO" id="GO:0003755">
    <property type="term" value="F:peptidyl-prolyl cis-trans isomerase activity"/>
    <property type="evidence" value="ECO:0007669"/>
    <property type="project" value="UniProtKB-UniRule"/>
</dbReference>
<evidence type="ECO:0000313" key="11">
    <source>
        <dbReference type="Proteomes" id="UP001165042"/>
    </source>
</evidence>
<dbReference type="PANTHER" id="PTHR43811:SF19">
    <property type="entry name" value="39 KDA FK506-BINDING NUCLEAR PROTEIN"/>
    <property type="match status" value="1"/>
</dbReference>
<evidence type="ECO:0000256" key="1">
    <source>
        <dbReference type="ARBA" id="ARBA00000971"/>
    </source>
</evidence>
<sequence>MIGAFKLPAMRNVGKFMIAVAVGISLTACANSEQASSQPPGDPTVGAKAKPTASSAAPTTVAPSTATQSGGQECSVDDILVEGAPGSKPKITIPPACAAPKTLQSKDLVEGTGAAVTAGVTMDTHYLLVTWSNRQEKDSSWDRGEPYPLENVGKAQVIDGWNEGLLGMKQGGRRLLVVPPDKGYGEGGNGIAPNETLVFVIDAVKVT</sequence>
<keyword evidence="3 5" id="KW-0697">Rotamase</keyword>
<dbReference type="EMBL" id="BSSD01000008">
    <property type="protein sequence ID" value="GLW94273.1"/>
    <property type="molecule type" value="Genomic_DNA"/>
</dbReference>
<feature type="chain" id="PRO_5040779306" description="Peptidyl-prolyl cis-trans isomerase" evidence="8">
    <location>
        <begin position="31"/>
        <end position="207"/>
    </location>
</feature>
<evidence type="ECO:0000256" key="5">
    <source>
        <dbReference type="PROSITE-ProRule" id="PRU00277"/>
    </source>
</evidence>
<organism evidence="10 11">
    <name type="scientific">Actinokineospora globicatena</name>
    <dbReference type="NCBI Taxonomy" id="103729"/>
    <lineage>
        <taxon>Bacteria</taxon>
        <taxon>Bacillati</taxon>
        <taxon>Actinomycetota</taxon>
        <taxon>Actinomycetes</taxon>
        <taxon>Pseudonocardiales</taxon>
        <taxon>Pseudonocardiaceae</taxon>
        <taxon>Actinokineospora</taxon>
    </lineage>
</organism>
<evidence type="ECO:0000313" key="10">
    <source>
        <dbReference type="EMBL" id="GLW94273.1"/>
    </source>
</evidence>
<feature type="compositionally biased region" description="Low complexity" evidence="7">
    <location>
        <begin position="47"/>
        <end position="67"/>
    </location>
</feature>
<dbReference type="InterPro" id="IPR001179">
    <property type="entry name" value="PPIase_FKBP_dom"/>
</dbReference>
<feature type="region of interest" description="Disordered" evidence="7">
    <location>
        <begin position="33"/>
        <end position="72"/>
    </location>
</feature>
<dbReference type="PANTHER" id="PTHR43811">
    <property type="entry name" value="FKBP-TYPE PEPTIDYL-PROLYL CIS-TRANS ISOMERASE FKPA"/>
    <property type="match status" value="1"/>
</dbReference>
<comment type="catalytic activity">
    <reaction evidence="1 5 6">
        <text>[protein]-peptidylproline (omega=180) = [protein]-peptidylproline (omega=0)</text>
        <dbReference type="Rhea" id="RHEA:16237"/>
        <dbReference type="Rhea" id="RHEA-COMP:10747"/>
        <dbReference type="Rhea" id="RHEA-COMP:10748"/>
        <dbReference type="ChEBI" id="CHEBI:83833"/>
        <dbReference type="ChEBI" id="CHEBI:83834"/>
        <dbReference type="EC" id="5.2.1.8"/>
    </reaction>
</comment>
<keyword evidence="11" id="KW-1185">Reference proteome</keyword>
<dbReference type="SUPFAM" id="SSF54534">
    <property type="entry name" value="FKBP-like"/>
    <property type="match status" value="1"/>
</dbReference>
<dbReference type="Gene3D" id="3.10.50.40">
    <property type="match status" value="1"/>
</dbReference>
<protein>
    <recommendedName>
        <fullName evidence="6">Peptidyl-prolyl cis-trans isomerase</fullName>
        <ecNumber evidence="6">5.2.1.8</ecNumber>
    </recommendedName>
</protein>
<dbReference type="Proteomes" id="UP001165042">
    <property type="component" value="Unassembled WGS sequence"/>
</dbReference>
<evidence type="ECO:0000256" key="3">
    <source>
        <dbReference type="ARBA" id="ARBA00023110"/>
    </source>
</evidence>
<dbReference type="AlphaFoldDB" id="A0A9W6QSX1"/>
<dbReference type="PROSITE" id="PS51257">
    <property type="entry name" value="PROKAR_LIPOPROTEIN"/>
    <property type="match status" value="1"/>
</dbReference>
<evidence type="ECO:0000256" key="2">
    <source>
        <dbReference type="ARBA" id="ARBA00006577"/>
    </source>
</evidence>
<reference evidence="10" key="1">
    <citation type="submission" date="2023-02" db="EMBL/GenBank/DDBJ databases">
        <title>Actinokineospora globicatena NBRC 15670.</title>
        <authorList>
            <person name="Ichikawa N."/>
            <person name="Sato H."/>
            <person name="Tonouchi N."/>
        </authorList>
    </citation>
    <scope>NUCLEOTIDE SEQUENCE</scope>
    <source>
        <strain evidence="10">NBRC 15670</strain>
    </source>
</reference>
<gene>
    <name evidence="10" type="ORF">Aglo03_50890</name>
</gene>
<evidence type="ECO:0000256" key="7">
    <source>
        <dbReference type="SAM" id="MobiDB-lite"/>
    </source>
</evidence>
<evidence type="ECO:0000256" key="8">
    <source>
        <dbReference type="SAM" id="SignalP"/>
    </source>
</evidence>
<evidence type="ECO:0000259" key="9">
    <source>
        <dbReference type="PROSITE" id="PS50059"/>
    </source>
</evidence>
<accession>A0A9W6QSX1</accession>
<evidence type="ECO:0000256" key="4">
    <source>
        <dbReference type="ARBA" id="ARBA00023235"/>
    </source>
</evidence>
<keyword evidence="8" id="KW-0732">Signal</keyword>
<comment type="caution">
    <text evidence="10">The sequence shown here is derived from an EMBL/GenBank/DDBJ whole genome shotgun (WGS) entry which is preliminary data.</text>
</comment>
<dbReference type="PROSITE" id="PS50059">
    <property type="entry name" value="FKBP_PPIASE"/>
    <property type="match status" value="1"/>
</dbReference>
<feature type="signal peptide" evidence="8">
    <location>
        <begin position="1"/>
        <end position="30"/>
    </location>
</feature>
<dbReference type="Pfam" id="PF00254">
    <property type="entry name" value="FKBP_C"/>
    <property type="match status" value="1"/>
</dbReference>
<dbReference type="EC" id="5.2.1.8" evidence="6"/>
<comment type="similarity">
    <text evidence="2 6">Belongs to the FKBP-type PPIase family.</text>
</comment>
<evidence type="ECO:0000256" key="6">
    <source>
        <dbReference type="RuleBase" id="RU003915"/>
    </source>
</evidence>
<proteinExistence type="inferred from homology"/>
<name>A0A9W6QSX1_9PSEU</name>
<dbReference type="InterPro" id="IPR046357">
    <property type="entry name" value="PPIase_dom_sf"/>
</dbReference>
<feature type="domain" description="PPIase FKBP-type" evidence="9">
    <location>
        <begin position="119"/>
        <end position="207"/>
    </location>
</feature>